<protein>
    <submittedName>
        <fullName evidence="2">Uncharacterized protein</fullName>
    </submittedName>
</protein>
<keyword evidence="1" id="KW-1133">Transmembrane helix</keyword>
<sequence>MKIFCSSAILIVPKLMVLVEYNSLVIIYLCSSQLSRISYHLSHV</sequence>
<keyword evidence="1" id="KW-0812">Transmembrane</keyword>
<evidence type="ECO:0000313" key="2">
    <source>
        <dbReference type="EMBL" id="MBX35275.1"/>
    </source>
</evidence>
<accession>A0A2P2MYI5</accession>
<reference evidence="2" key="1">
    <citation type="submission" date="2018-02" db="EMBL/GenBank/DDBJ databases">
        <title>Rhizophora mucronata_Transcriptome.</title>
        <authorList>
            <person name="Meera S.P."/>
            <person name="Sreeshan A."/>
            <person name="Augustine A."/>
        </authorList>
    </citation>
    <scope>NUCLEOTIDE SEQUENCE</scope>
    <source>
        <tissue evidence="2">Leaf</tissue>
    </source>
</reference>
<feature type="transmembrane region" description="Helical" evidence="1">
    <location>
        <begin position="6"/>
        <end position="30"/>
    </location>
</feature>
<dbReference type="EMBL" id="GGEC01054791">
    <property type="protein sequence ID" value="MBX35275.1"/>
    <property type="molecule type" value="Transcribed_RNA"/>
</dbReference>
<evidence type="ECO:0000256" key="1">
    <source>
        <dbReference type="SAM" id="Phobius"/>
    </source>
</evidence>
<proteinExistence type="predicted"/>
<organism evidence="2">
    <name type="scientific">Rhizophora mucronata</name>
    <name type="common">Asiatic mangrove</name>
    <dbReference type="NCBI Taxonomy" id="61149"/>
    <lineage>
        <taxon>Eukaryota</taxon>
        <taxon>Viridiplantae</taxon>
        <taxon>Streptophyta</taxon>
        <taxon>Embryophyta</taxon>
        <taxon>Tracheophyta</taxon>
        <taxon>Spermatophyta</taxon>
        <taxon>Magnoliopsida</taxon>
        <taxon>eudicotyledons</taxon>
        <taxon>Gunneridae</taxon>
        <taxon>Pentapetalae</taxon>
        <taxon>rosids</taxon>
        <taxon>fabids</taxon>
        <taxon>Malpighiales</taxon>
        <taxon>Rhizophoraceae</taxon>
        <taxon>Rhizophora</taxon>
    </lineage>
</organism>
<dbReference type="AlphaFoldDB" id="A0A2P2MYI5"/>
<keyword evidence="1" id="KW-0472">Membrane</keyword>
<name>A0A2P2MYI5_RHIMU</name>